<organism evidence="1 2">
    <name type="scientific">Cutibacterium granulosum TM11</name>
    <dbReference type="NCBI Taxonomy" id="1292373"/>
    <lineage>
        <taxon>Bacteria</taxon>
        <taxon>Bacillati</taxon>
        <taxon>Actinomycetota</taxon>
        <taxon>Actinomycetes</taxon>
        <taxon>Propionibacteriales</taxon>
        <taxon>Propionibacteriaceae</taxon>
        <taxon>Cutibacterium</taxon>
    </lineage>
</organism>
<evidence type="ECO:0000313" key="2">
    <source>
        <dbReference type="Proteomes" id="UP000053711"/>
    </source>
</evidence>
<gene>
    <name evidence="1" type="ORF">H640_01096</name>
</gene>
<dbReference type="EMBL" id="AOST01000008">
    <property type="protein sequence ID" value="ERF67771.1"/>
    <property type="molecule type" value="Genomic_DNA"/>
</dbReference>
<name>A0ACB4UQI7_9ACTN</name>
<proteinExistence type="predicted"/>
<reference evidence="1 2" key="1">
    <citation type="journal article" date="2013" name="BMC Genomics">
        <title>Comparative genomics reveals distinct host-interacting traits of three major human-associated propionibacteria.</title>
        <authorList>
            <person name="Mak T.N."/>
            <person name="Schmid M."/>
            <person name="Brzuszkiewicz E."/>
            <person name="Zeng G."/>
            <person name="Meyer R."/>
            <person name="Sfanos K.S."/>
            <person name="Brinkmann V."/>
            <person name="Meyer T.F."/>
            <person name="Bruggemann H."/>
        </authorList>
    </citation>
    <scope>NUCLEOTIDE SEQUENCE [LARGE SCALE GENOMIC DNA]</scope>
    <source>
        <strain evidence="1 2">TM11</strain>
    </source>
</reference>
<dbReference type="Proteomes" id="UP000053711">
    <property type="component" value="Unassembled WGS sequence"/>
</dbReference>
<keyword evidence="2" id="KW-1185">Reference proteome</keyword>
<comment type="caution">
    <text evidence="1">The sequence shown here is derived from an EMBL/GenBank/DDBJ whole genome shotgun (WGS) entry which is preliminary data.</text>
</comment>
<sequence length="610" mass="66623">MTSTLDWMPKPFGPGDIAGDGTQKLLGTSLAAPELLVRETAQNSWDARVREGASVPEYRLQFRALDESGVRLLRESVFPQMRPGASLRAALERPSMEVIEISDRGTTGLRGPTRNDALVRPGDPTDYRDFILTVGAKQDQKNGGGTYGFGKTAAFRASRHSTVIVWSRVRLNSGEYQERFIAVAINESFQYAGKRYTGQQWWGRKVEDSKLTQAEPLLGNEAHELADRLFCRGFGDDETGTSLLVLDPRYDALDESSDGGRAAFVEAAREAVMRNLWPKTMGAQESQRAMRVMLVDGDRELDLHGMQESRVFRDKCECLRAIRSVQAGGASRNPLIRVVPITWGRGRKLVGHLALSKPVLGPSDMWEDLARTVTLMRSEAELIVEDKEYPHVHGGDAWAGVFKPVSQLDDVFAKAEPPSHDKWDFSALEGHEKSLVKVGLERVLEGVREYVRPPAADPDVEGHSSTGAIAAVLGKSLGGAIASGAEEDNPSTARKGRRGKAKAQGRGSGVEVLGWELLPDDDSVLSRTRFTLQVVDEKPVRVVPVMGIAIDGGQIRPDGGSEVFVENCEMADGTPLEADCMEVPSSTELSVTVAYPHGVAIDCTFRTVEI</sequence>
<accession>A0ACB4UQI7</accession>
<protein>
    <submittedName>
        <fullName evidence="1">Uncharacterized protein</fullName>
    </submittedName>
</protein>
<evidence type="ECO:0000313" key="1">
    <source>
        <dbReference type="EMBL" id="ERF67771.1"/>
    </source>
</evidence>